<evidence type="ECO:0000313" key="2">
    <source>
        <dbReference type="EMBL" id="PPD58538.1"/>
    </source>
</evidence>
<evidence type="ECO:0000313" key="3">
    <source>
        <dbReference type="Proteomes" id="UP000235653"/>
    </source>
</evidence>
<dbReference type="InterPro" id="IPR011042">
    <property type="entry name" value="6-blade_b-propeller_TolB-like"/>
</dbReference>
<comment type="caution">
    <text evidence="2">The sequence shown here is derived from an EMBL/GenBank/DDBJ whole genome shotgun (WGS) entry which is preliminary data.</text>
</comment>
<accession>A0A2P5P8B6</accession>
<dbReference type="AlphaFoldDB" id="A0A2P5P8B6"/>
<dbReference type="Proteomes" id="UP000235653">
    <property type="component" value="Unassembled WGS sequence"/>
</dbReference>
<name>A0A2P5P8B6_9CHLR</name>
<dbReference type="RefSeq" id="WP_102330022.1">
    <property type="nucleotide sequence ID" value="NZ_CP058566.2"/>
</dbReference>
<gene>
    <name evidence="2" type="ORF">JP09_001235</name>
</gene>
<reference evidence="2 3" key="1">
    <citation type="journal article" date="2017" name="ISME J.">
        <title>Grape pomace compost harbors organohalide-respiring Dehalogenimonas species with novel reductive dehalogenase genes.</title>
        <authorList>
            <person name="Yang Y."/>
            <person name="Higgins S.A."/>
            <person name="Yan J."/>
            <person name="Simsir B."/>
            <person name="Chourey K."/>
            <person name="Iyer R."/>
            <person name="Hettich R.L."/>
            <person name="Baldwin B."/>
            <person name="Ogles D.M."/>
            <person name="Loffler F.E."/>
        </authorList>
    </citation>
    <scope>NUCLEOTIDE SEQUENCE [LARGE SCALE GENOMIC DNA]</scope>
    <source>
        <strain evidence="2 3">GP</strain>
    </source>
</reference>
<sequence>MNSKADTQAQTTEISLELLSSGFTSPIALVELPDGRGRFLVADQTGRISIVQPNRDPAVLLDLKPRMIRLNAGYDERGLLGLALHPRFAENGRFFVYYSAPLRVGAPAGWDHTSHISEFNVTTAGFDMADVDSENIILEVDEPEFNHNGGQITFGPDGFLYIPLGDGGGANDVGRGHVPGGNAQNTDTLLGKILRIDVDGGKPYSIPKDNPFANGGGRPEIFAWGLRNPFHISFDMGGSRELFAGDAGQHQWEEVDIIVKGGNYGWNLMEGTHGFDPGDPWKLITSTPPKVNDQGRPLIQPMIEYQNASSGGLGSSVIGGYVYRGKSIPGLDGTYIFGDYSDNGDNPTGKVFAARRPAGGEAAWPFGELMIKNGRDGRLGTLLRSFGQDANGEVYVLASDNAGPSGKTGKVFKIVP</sequence>
<dbReference type="InterPro" id="IPR012938">
    <property type="entry name" value="Glc/Sorbosone_DH"/>
</dbReference>
<dbReference type="OrthoDB" id="9770043at2"/>
<dbReference type="PANTHER" id="PTHR19328:SF75">
    <property type="entry name" value="ALDOSE SUGAR DEHYDROGENASE YLII"/>
    <property type="match status" value="1"/>
</dbReference>
<evidence type="ECO:0000259" key="1">
    <source>
        <dbReference type="Pfam" id="PF07995"/>
    </source>
</evidence>
<keyword evidence="3" id="KW-1185">Reference proteome</keyword>
<dbReference type="Gene3D" id="2.120.10.30">
    <property type="entry name" value="TolB, C-terminal domain"/>
    <property type="match status" value="1"/>
</dbReference>
<dbReference type="InterPro" id="IPR011041">
    <property type="entry name" value="Quinoprot_gluc/sorb_DH_b-prop"/>
</dbReference>
<dbReference type="EMBL" id="JQAN02000006">
    <property type="protein sequence ID" value="PPD58538.1"/>
    <property type="molecule type" value="Genomic_DNA"/>
</dbReference>
<organism evidence="2 3">
    <name type="scientific">Dehalogenimonas etheniformans</name>
    <dbReference type="NCBI Taxonomy" id="1536648"/>
    <lineage>
        <taxon>Bacteria</taxon>
        <taxon>Bacillati</taxon>
        <taxon>Chloroflexota</taxon>
        <taxon>Dehalococcoidia</taxon>
        <taxon>Dehalococcoidales</taxon>
        <taxon>Dehalococcoidaceae</taxon>
        <taxon>Dehalogenimonas</taxon>
    </lineage>
</organism>
<dbReference type="Pfam" id="PF07995">
    <property type="entry name" value="GSDH"/>
    <property type="match status" value="1"/>
</dbReference>
<proteinExistence type="predicted"/>
<dbReference type="SUPFAM" id="SSF50952">
    <property type="entry name" value="Soluble quinoprotein glucose dehydrogenase"/>
    <property type="match status" value="1"/>
</dbReference>
<protein>
    <recommendedName>
        <fullName evidence="1">Glucose/Sorbosone dehydrogenase domain-containing protein</fullName>
    </recommendedName>
</protein>
<dbReference type="PANTHER" id="PTHR19328">
    <property type="entry name" value="HEDGEHOG-INTERACTING PROTEIN"/>
    <property type="match status" value="1"/>
</dbReference>
<feature type="domain" description="Glucose/Sorbosone dehydrogenase" evidence="1">
    <location>
        <begin position="24"/>
        <end position="339"/>
    </location>
</feature>